<dbReference type="GO" id="GO:0018279">
    <property type="term" value="P:protein N-linked glycosylation via asparagine"/>
    <property type="evidence" value="ECO:0007669"/>
    <property type="project" value="UniProtKB-UniRule"/>
</dbReference>
<dbReference type="PANTHER" id="PTHR10830">
    <property type="entry name" value="DOLICHYL-DIPHOSPHOOLIGOSACCHARIDE--PROTEIN GLYCOSYLTRANSFERASE 48 KDA SUBUNIT"/>
    <property type="match status" value="1"/>
</dbReference>
<dbReference type="Pfam" id="PF23358">
    <property type="entry name" value="OST48_MD"/>
    <property type="match status" value="1"/>
</dbReference>
<evidence type="ECO:0000313" key="12">
    <source>
        <dbReference type="Proteomes" id="UP000054498"/>
    </source>
</evidence>
<evidence type="ECO:0000259" key="9">
    <source>
        <dbReference type="Pfam" id="PF03345"/>
    </source>
</evidence>
<comment type="function">
    <text evidence="8">Subunit of the oligosaccharyl transferase (OST) complex that catalyzes the initial transfer of a defined glycan (Glc(3)Man(9)GlcNAc(2) in eukaryotes) from the lipid carrier dolichol-pyrophosphate to an asparagine residue within an Asn-X-Ser/Thr consensus motif in nascent polypeptide chains, the first step in protein N-glycosylation. N-glycosylation occurs cotranslationally and the complex associates with the Sec61 complex at the channel-forming translocon complex that mediates protein translocation across the endoplasmic reticulum (ER).</text>
</comment>
<organism evidence="11 12">
    <name type="scientific">Monoraphidium neglectum</name>
    <dbReference type="NCBI Taxonomy" id="145388"/>
    <lineage>
        <taxon>Eukaryota</taxon>
        <taxon>Viridiplantae</taxon>
        <taxon>Chlorophyta</taxon>
        <taxon>core chlorophytes</taxon>
        <taxon>Chlorophyceae</taxon>
        <taxon>CS clade</taxon>
        <taxon>Sphaeropleales</taxon>
        <taxon>Selenastraceae</taxon>
        <taxon>Monoraphidium</taxon>
    </lineage>
</organism>
<keyword evidence="7 8" id="KW-0472">Membrane</keyword>
<dbReference type="STRING" id="145388.A0A0D2NUQ7"/>
<dbReference type="KEGG" id="mng:MNEG_0116"/>
<dbReference type="InterPro" id="IPR055457">
    <property type="entry name" value="OST48_N"/>
</dbReference>
<evidence type="ECO:0000256" key="7">
    <source>
        <dbReference type="ARBA" id="ARBA00023136"/>
    </source>
</evidence>
<dbReference type="EMBL" id="KK100229">
    <property type="protein sequence ID" value="KIZ07826.1"/>
    <property type="molecule type" value="Genomic_DNA"/>
</dbReference>
<dbReference type="InterPro" id="IPR005013">
    <property type="entry name" value="DDOST_48_kDa_subunit"/>
</dbReference>
<feature type="chain" id="PRO_5005112644" description="Dolichyl-diphosphooligosaccharide--protein glycosyltransferase 48 kDa subunit" evidence="8">
    <location>
        <begin position="28"/>
        <end position="435"/>
    </location>
</feature>
<dbReference type="GO" id="GO:0008250">
    <property type="term" value="C:oligosaccharyltransferase complex"/>
    <property type="evidence" value="ECO:0007669"/>
    <property type="project" value="TreeGrafter"/>
</dbReference>
<feature type="domain" description="OST48 middle" evidence="10">
    <location>
        <begin position="302"/>
        <end position="434"/>
    </location>
</feature>
<reference evidence="11 12" key="1">
    <citation type="journal article" date="2013" name="BMC Genomics">
        <title>Reconstruction of the lipid metabolism for the microalga Monoraphidium neglectum from its genome sequence reveals characteristics suitable for biofuel production.</title>
        <authorList>
            <person name="Bogen C."/>
            <person name="Al-Dilaimi A."/>
            <person name="Albersmeier A."/>
            <person name="Wichmann J."/>
            <person name="Grundmann M."/>
            <person name="Rupp O."/>
            <person name="Lauersen K.J."/>
            <person name="Blifernez-Klassen O."/>
            <person name="Kalinowski J."/>
            <person name="Goesmann A."/>
            <person name="Mussgnug J.H."/>
            <person name="Kruse O."/>
        </authorList>
    </citation>
    <scope>NUCLEOTIDE SEQUENCE [LARGE SCALE GENOMIC DNA]</scope>
    <source>
        <strain evidence="11 12">SAG 48.87</strain>
    </source>
</reference>
<dbReference type="OrthoDB" id="29105at2759"/>
<evidence type="ECO:0000256" key="4">
    <source>
        <dbReference type="ARBA" id="ARBA00022692"/>
    </source>
</evidence>
<dbReference type="AlphaFoldDB" id="A0A0D2NUQ7"/>
<keyword evidence="8" id="KW-0732">Signal</keyword>
<feature type="signal peptide" evidence="8">
    <location>
        <begin position="1"/>
        <end position="27"/>
    </location>
</feature>
<keyword evidence="5 8" id="KW-0256">Endoplasmic reticulum</keyword>
<evidence type="ECO:0000256" key="5">
    <source>
        <dbReference type="ARBA" id="ARBA00022824"/>
    </source>
</evidence>
<gene>
    <name evidence="11" type="ORF">MNEG_0116</name>
</gene>
<dbReference type="Pfam" id="PF03345">
    <property type="entry name" value="OST48_N"/>
    <property type="match status" value="1"/>
</dbReference>
<proteinExistence type="inferred from homology"/>
<evidence type="ECO:0000256" key="2">
    <source>
        <dbReference type="ARBA" id="ARBA00004922"/>
    </source>
</evidence>
<evidence type="ECO:0000256" key="1">
    <source>
        <dbReference type="ARBA" id="ARBA00004479"/>
    </source>
</evidence>
<dbReference type="PANTHER" id="PTHR10830:SF0">
    <property type="entry name" value="DOLICHYL-DIPHOSPHOOLIGOSACCHARIDE--PROTEIN GLYCOSYLTRANSFERASE 48 KDA SUBUNIT"/>
    <property type="match status" value="1"/>
</dbReference>
<keyword evidence="11" id="KW-0808">Transferase</keyword>
<dbReference type="GeneID" id="25726234"/>
<comment type="pathway">
    <text evidence="2 8">Protein modification; protein glycosylation.</text>
</comment>
<protein>
    <recommendedName>
        <fullName evidence="8">Dolichyl-diphosphooligosaccharide--protein glycosyltransferase 48 kDa subunit</fullName>
        <shortName evidence="8">Oligosaccharyl transferase 48 kDa subunit</shortName>
    </recommendedName>
</protein>
<dbReference type="Proteomes" id="UP000054498">
    <property type="component" value="Unassembled WGS sequence"/>
</dbReference>
<comment type="subcellular location">
    <subcellularLocation>
        <location evidence="8">Endoplasmic reticulum membrane</location>
        <topology evidence="8">Single-pass type I membrane protein</topology>
    </subcellularLocation>
    <subcellularLocation>
        <location evidence="1">Membrane</location>
        <topology evidence="1">Single-pass type I membrane protein</topology>
    </subcellularLocation>
</comment>
<comment type="subunit">
    <text evidence="8">Component of the oligosaccharyltransferase (OST) complex.</text>
</comment>
<dbReference type="RefSeq" id="XP_013906845.1">
    <property type="nucleotide sequence ID" value="XM_014051391.1"/>
</dbReference>
<dbReference type="UniPathway" id="UPA00378"/>
<evidence type="ECO:0000256" key="8">
    <source>
        <dbReference type="RuleBase" id="RU361142"/>
    </source>
</evidence>
<keyword evidence="6 8" id="KW-1133">Transmembrane helix</keyword>
<evidence type="ECO:0000256" key="6">
    <source>
        <dbReference type="ARBA" id="ARBA00022989"/>
    </source>
</evidence>
<dbReference type="InterPro" id="IPR055459">
    <property type="entry name" value="OST48_MD"/>
</dbReference>
<evidence type="ECO:0000259" key="10">
    <source>
        <dbReference type="Pfam" id="PF23358"/>
    </source>
</evidence>
<evidence type="ECO:0000313" key="11">
    <source>
        <dbReference type="EMBL" id="KIZ07826.1"/>
    </source>
</evidence>
<keyword evidence="4 8" id="KW-0812">Transmembrane</keyword>
<evidence type="ECO:0000256" key="3">
    <source>
        <dbReference type="ARBA" id="ARBA00008743"/>
    </source>
</evidence>
<feature type="domain" description="OST48 N-terminal" evidence="9">
    <location>
        <begin position="29"/>
        <end position="281"/>
    </location>
</feature>
<dbReference type="GO" id="GO:0016757">
    <property type="term" value="F:glycosyltransferase activity"/>
    <property type="evidence" value="ECO:0007669"/>
    <property type="project" value="UniProtKB-KW"/>
</dbReference>
<keyword evidence="12" id="KW-1185">Reference proteome</keyword>
<accession>A0A0D2NUQ7</accession>
<name>A0A0D2NUQ7_9CHLO</name>
<feature type="transmembrane region" description="Helical" evidence="8">
    <location>
        <begin position="411"/>
        <end position="433"/>
    </location>
</feature>
<keyword evidence="11" id="KW-0328">Glycosyltransferase</keyword>
<sequence>MNRPRKMAIAAVVLLLAAAMPCALCSGKRVLALIGSEDIRSSHSQYFQGLRDAGLEVDVRGHKDSGLKLADYDTPRYDHLLLLAPRATSFGGSLSKASILEWADAGGNLLVALAPGASDLVRGLAADLGVEVDAKGTRLYDHFSRQAAGGATDPSLVATSAWIDSDAFLGAARPSSPVLFRGVAQAVPTSSELVTVLLSGEATSYSHDPTKAAAEPPLLPAGGAAALVSAVQSRNNARALVVGSLDLLGDELFDAAVEVAESGKSYPQSGNRAFALAATLWAFQQRGVLEASAPRHRNVVTGEEGPSPYRVKDEVQFEIDIFEVEGGERRPFKSDDVQVSFVMLDPYIRQPLQHAGDGKFSLRFTVPDVYGVFKYAIDYHHAGYSYINLEHVVPVRPYRHDEYERFILAAYPYYASAASTMAAFLVLGLAFLYGK</sequence>
<comment type="similarity">
    <text evidence="3 8">Belongs to the DDOST 48 kDa subunit family.</text>
</comment>